<dbReference type="InterPro" id="IPR052709">
    <property type="entry name" value="Transposase-MT_Hybrid"/>
</dbReference>
<dbReference type="Proteomes" id="UP000887013">
    <property type="component" value="Unassembled WGS sequence"/>
</dbReference>
<dbReference type="PANTHER" id="PTHR46060:SF3">
    <property type="entry name" value="PROTEIN GVQW3"/>
    <property type="match status" value="1"/>
</dbReference>
<dbReference type="AlphaFoldDB" id="A0A8X6UNW6"/>
<evidence type="ECO:0000313" key="1">
    <source>
        <dbReference type="EMBL" id="GFU33154.1"/>
    </source>
</evidence>
<organism evidence="1 2">
    <name type="scientific">Nephila pilipes</name>
    <name type="common">Giant wood spider</name>
    <name type="synonym">Nephila maculata</name>
    <dbReference type="NCBI Taxonomy" id="299642"/>
    <lineage>
        <taxon>Eukaryota</taxon>
        <taxon>Metazoa</taxon>
        <taxon>Ecdysozoa</taxon>
        <taxon>Arthropoda</taxon>
        <taxon>Chelicerata</taxon>
        <taxon>Arachnida</taxon>
        <taxon>Araneae</taxon>
        <taxon>Araneomorphae</taxon>
        <taxon>Entelegynae</taxon>
        <taxon>Araneoidea</taxon>
        <taxon>Nephilidae</taxon>
        <taxon>Nephila</taxon>
    </lineage>
</organism>
<dbReference type="EMBL" id="BMAW01130025">
    <property type="protein sequence ID" value="GFU33154.1"/>
    <property type="molecule type" value="Genomic_DNA"/>
</dbReference>
<comment type="caution">
    <text evidence="1">The sequence shown here is derived from an EMBL/GenBank/DDBJ whole genome shotgun (WGS) entry which is preliminary data.</text>
</comment>
<keyword evidence="2" id="KW-1185">Reference proteome</keyword>
<reference evidence="1" key="1">
    <citation type="submission" date="2020-08" db="EMBL/GenBank/DDBJ databases">
        <title>Multicomponent nature underlies the extraordinary mechanical properties of spider dragline silk.</title>
        <authorList>
            <person name="Kono N."/>
            <person name="Nakamura H."/>
            <person name="Mori M."/>
            <person name="Yoshida Y."/>
            <person name="Ohtoshi R."/>
            <person name="Malay A.D."/>
            <person name="Moran D.A.P."/>
            <person name="Tomita M."/>
            <person name="Numata K."/>
            <person name="Arakawa K."/>
        </authorList>
    </citation>
    <scope>NUCLEOTIDE SEQUENCE</scope>
</reference>
<accession>A0A8X6UNW6</accession>
<proteinExistence type="predicted"/>
<protein>
    <submittedName>
        <fullName evidence="1">Mariner Mos1 transposase</fullName>
    </submittedName>
</protein>
<sequence>MYHPPHSPDLLPLDFHAFGSMNEVLLKRQYISDYEVKAATQEWLSGIGWNFFAEGIEKLVPRLEKCLNKEVIFNEDYPGTVRKSCFYAYVLELTTSLNALCMSSTVIKIQYS</sequence>
<dbReference type="PANTHER" id="PTHR46060">
    <property type="entry name" value="MARINER MOS1 TRANSPOSASE-LIKE PROTEIN"/>
    <property type="match status" value="1"/>
</dbReference>
<name>A0A8X6UNW6_NEPPI</name>
<dbReference type="GO" id="GO:0003676">
    <property type="term" value="F:nucleic acid binding"/>
    <property type="evidence" value="ECO:0007669"/>
    <property type="project" value="InterPro"/>
</dbReference>
<gene>
    <name evidence="1" type="primary">X975_17500</name>
    <name evidence="1" type="ORF">NPIL_223521</name>
</gene>
<evidence type="ECO:0000313" key="2">
    <source>
        <dbReference type="Proteomes" id="UP000887013"/>
    </source>
</evidence>
<dbReference type="InterPro" id="IPR036397">
    <property type="entry name" value="RNaseH_sf"/>
</dbReference>
<dbReference type="Gene3D" id="3.30.420.10">
    <property type="entry name" value="Ribonuclease H-like superfamily/Ribonuclease H"/>
    <property type="match status" value="1"/>
</dbReference>